<dbReference type="AlphaFoldDB" id="A0A846QIY0"/>
<dbReference type="InterPro" id="IPR053277">
    <property type="entry name" value="Endomembrane_traffic_mod"/>
</dbReference>
<keyword evidence="6" id="KW-1185">Reference proteome</keyword>
<dbReference type="RefSeq" id="WP_167939560.1">
    <property type="nucleotide sequence ID" value="NZ_JAATJA010000001.1"/>
</dbReference>
<feature type="region of interest" description="Disordered" evidence="2">
    <location>
        <begin position="29"/>
        <end position="48"/>
    </location>
</feature>
<evidence type="ECO:0000256" key="4">
    <source>
        <dbReference type="SAM" id="SignalP"/>
    </source>
</evidence>
<dbReference type="NCBIfam" id="NF047558">
    <property type="entry name" value="TPR_END_plus"/>
    <property type="match status" value="1"/>
</dbReference>
<dbReference type="EMBL" id="JAATJA010000001">
    <property type="protein sequence ID" value="NJB66422.1"/>
    <property type="molecule type" value="Genomic_DNA"/>
</dbReference>
<evidence type="ECO:0000313" key="6">
    <source>
        <dbReference type="Proteomes" id="UP000580856"/>
    </source>
</evidence>
<keyword evidence="3" id="KW-1133">Transmembrane helix</keyword>
<evidence type="ECO:0000256" key="2">
    <source>
        <dbReference type="SAM" id="MobiDB-lite"/>
    </source>
</evidence>
<dbReference type="Gene3D" id="1.25.40.10">
    <property type="entry name" value="Tetratricopeptide repeat domain"/>
    <property type="match status" value="3"/>
</dbReference>
<dbReference type="Proteomes" id="UP000580856">
    <property type="component" value="Unassembled WGS sequence"/>
</dbReference>
<accession>A0A846QIY0</accession>
<feature type="coiled-coil region" evidence="1">
    <location>
        <begin position="48"/>
        <end position="75"/>
    </location>
</feature>
<keyword evidence="3" id="KW-0472">Membrane</keyword>
<evidence type="ECO:0000256" key="3">
    <source>
        <dbReference type="SAM" id="Phobius"/>
    </source>
</evidence>
<evidence type="ECO:0000256" key="1">
    <source>
        <dbReference type="SAM" id="Coils"/>
    </source>
</evidence>
<dbReference type="Pfam" id="PF06552">
    <property type="entry name" value="TOM20_plant"/>
    <property type="match status" value="1"/>
</dbReference>
<feature type="signal peptide" evidence="4">
    <location>
        <begin position="1"/>
        <end position="24"/>
    </location>
</feature>
<gene>
    <name evidence="5" type="ORF">GGQ74_000062</name>
</gene>
<name>A0A846QIY0_9BACT</name>
<feature type="chain" id="PRO_5032611025" evidence="4">
    <location>
        <begin position="25"/>
        <end position="741"/>
    </location>
</feature>
<dbReference type="InterPro" id="IPR011990">
    <property type="entry name" value="TPR-like_helical_dom_sf"/>
</dbReference>
<dbReference type="GO" id="GO:0016740">
    <property type="term" value="F:transferase activity"/>
    <property type="evidence" value="ECO:0007669"/>
    <property type="project" value="UniProtKB-KW"/>
</dbReference>
<sequence length="741" mass="81913">MPTFKTLSVAIALAALLLFPCVQGRATQSPATPHGALHPAPSAPPSAQQDLTARTAELKAELDALEQRLNELPRKLDGSWSTQLEQSGKMVEAILANEGNRLNLMLVILGILGLIATGGGVFTYMRFCALKAQMKNEVEGARQHCSEVKSSSDEAMRIAHVAQKTLVQINAACMRAAKAAQDACSLCDNARNSSQKIDELLAGATDAQKKLDLTPKDKAEAKAIACDESQPLVVRLKARAILSEETQDWANASRLWSLVVQELPLNAPARHRLVYCLGMRLKSQNDPSERPDIVNRMIDQSQFLIELSDAKHVAYSNWGAALAELAKLSTDKNEQAKRLALACEKCEAATTHRPNFAEAFSNWGLALANWAIVSPAEEQAERFALACEKYKAATTHRPDSAEAFFNWGLALTDWAMVSTGKEQAERFALACEKYKTATTHRPNFAEAFSNWGATLSDWAKLSTGTEQTERFKSACEKYAAATTHRPNYATAYFNWGNALMDWAKLSTDKNEQTERFKSACGKFKEATTHRPDFAEAFSNWGTTLADWAKLSTGKEQAERFALACKKYETATRLLSNFAEAFFNWGAALANWATVSPAEKQAERFALACEKYKAATTHRPNCAEAFSNWGNALANWAKLSTIEEERQRLFDEVEQRLAQAEAITPGMGAYNRACVAAMRGQGEDCRRWLERNFELKATPPAERLATDSDLDSVRGEQWFKDLVAKRRRIEGADNENIGEKQS</sequence>
<keyword evidence="1" id="KW-0175">Coiled coil</keyword>
<protein>
    <submittedName>
        <fullName evidence="5">Cellobiose-specific phosphotransferase system component IIA</fullName>
    </submittedName>
</protein>
<feature type="transmembrane region" description="Helical" evidence="3">
    <location>
        <begin position="104"/>
        <end position="125"/>
    </location>
</feature>
<comment type="caution">
    <text evidence="5">The sequence shown here is derived from an EMBL/GenBank/DDBJ whole genome shotgun (WGS) entry which is preliminary data.</text>
</comment>
<reference evidence="5 6" key="1">
    <citation type="submission" date="2020-03" db="EMBL/GenBank/DDBJ databases">
        <title>Genomic Encyclopedia of Type Strains, Phase IV (KMG-IV): sequencing the most valuable type-strain genomes for metagenomic binning, comparative biology and taxonomic classification.</title>
        <authorList>
            <person name="Goeker M."/>
        </authorList>
    </citation>
    <scope>NUCLEOTIDE SEQUENCE [LARGE SCALE GENOMIC DNA]</scope>
    <source>
        <strain evidence="5 6">DSM 24233</strain>
    </source>
</reference>
<dbReference type="PANTHER" id="PTHR45005">
    <property type="match status" value="1"/>
</dbReference>
<proteinExistence type="predicted"/>
<evidence type="ECO:0000313" key="5">
    <source>
        <dbReference type="EMBL" id="NJB66422.1"/>
    </source>
</evidence>
<dbReference type="PANTHER" id="PTHR45005:SF2">
    <property type="entry name" value="PROTEIN HLB1"/>
    <property type="match status" value="1"/>
</dbReference>
<keyword evidence="4" id="KW-0732">Signal</keyword>
<organism evidence="5 6">
    <name type="scientific">Desulfobaculum xiamenense</name>
    <dbReference type="NCBI Taxonomy" id="995050"/>
    <lineage>
        <taxon>Bacteria</taxon>
        <taxon>Pseudomonadati</taxon>
        <taxon>Thermodesulfobacteriota</taxon>
        <taxon>Desulfovibrionia</taxon>
        <taxon>Desulfovibrionales</taxon>
        <taxon>Desulfovibrionaceae</taxon>
        <taxon>Desulfobaculum</taxon>
    </lineage>
</organism>
<keyword evidence="3" id="KW-0812">Transmembrane</keyword>
<keyword evidence="5" id="KW-0808">Transferase</keyword>
<dbReference type="SUPFAM" id="SSF48452">
    <property type="entry name" value="TPR-like"/>
    <property type="match status" value="2"/>
</dbReference>